<organism evidence="6 7">
    <name type="scientific">Dyella koreensis</name>
    <dbReference type="NCBI Taxonomy" id="311235"/>
    <lineage>
        <taxon>Bacteria</taxon>
        <taxon>Pseudomonadati</taxon>
        <taxon>Pseudomonadota</taxon>
        <taxon>Gammaproteobacteria</taxon>
        <taxon>Lysobacterales</taxon>
        <taxon>Rhodanobacteraceae</taxon>
        <taxon>Dyella</taxon>
    </lineage>
</organism>
<dbReference type="InterPro" id="IPR017941">
    <property type="entry name" value="Rieske_2Fe-2S"/>
</dbReference>
<dbReference type="Gene3D" id="2.102.10.10">
    <property type="entry name" value="Rieske [2Fe-2S] iron-sulphur domain"/>
    <property type="match status" value="1"/>
</dbReference>
<evidence type="ECO:0000313" key="6">
    <source>
        <dbReference type="EMBL" id="MFK2918071.1"/>
    </source>
</evidence>
<evidence type="ECO:0000256" key="1">
    <source>
        <dbReference type="ARBA" id="ARBA00022714"/>
    </source>
</evidence>
<dbReference type="Proteomes" id="UP001620408">
    <property type="component" value="Unassembled WGS sequence"/>
</dbReference>
<keyword evidence="3" id="KW-0408">Iron</keyword>
<evidence type="ECO:0000256" key="2">
    <source>
        <dbReference type="ARBA" id="ARBA00022723"/>
    </source>
</evidence>
<dbReference type="PANTHER" id="PTHR21496">
    <property type="entry name" value="FERREDOXIN-RELATED"/>
    <property type="match status" value="1"/>
</dbReference>
<keyword evidence="2" id="KW-0479">Metal-binding</keyword>
<proteinExistence type="predicted"/>
<dbReference type="EMBL" id="JADIKD010000011">
    <property type="protein sequence ID" value="MFK2918071.1"/>
    <property type="molecule type" value="Genomic_DNA"/>
</dbReference>
<evidence type="ECO:0000256" key="3">
    <source>
        <dbReference type="ARBA" id="ARBA00023004"/>
    </source>
</evidence>
<gene>
    <name evidence="6" type="ORF">ISS97_12415</name>
</gene>
<protein>
    <submittedName>
        <fullName evidence="6">Non-heme iron oxygenase ferredoxin subunit</fullName>
    </submittedName>
</protein>
<evidence type="ECO:0000313" key="7">
    <source>
        <dbReference type="Proteomes" id="UP001620408"/>
    </source>
</evidence>
<dbReference type="SUPFAM" id="SSF50022">
    <property type="entry name" value="ISP domain"/>
    <property type="match status" value="1"/>
</dbReference>
<reference evidence="6 7" key="1">
    <citation type="submission" date="2020-10" db="EMBL/GenBank/DDBJ databases">
        <title>Phylogeny of dyella-like bacteria.</title>
        <authorList>
            <person name="Fu J."/>
        </authorList>
    </citation>
    <scope>NUCLEOTIDE SEQUENCE [LARGE SCALE GENOMIC DNA]</scope>
    <source>
        <strain evidence="6 7">BB4</strain>
    </source>
</reference>
<dbReference type="InterPro" id="IPR036922">
    <property type="entry name" value="Rieske_2Fe-2S_sf"/>
</dbReference>
<dbReference type="PROSITE" id="PS51296">
    <property type="entry name" value="RIESKE"/>
    <property type="match status" value="1"/>
</dbReference>
<evidence type="ECO:0000259" key="5">
    <source>
        <dbReference type="PROSITE" id="PS51296"/>
    </source>
</evidence>
<keyword evidence="4" id="KW-0411">Iron-sulfur</keyword>
<feature type="domain" description="Rieske" evidence="5">
    <location>
        <begin position="21"/>
        <end position="116"/>
    </location>
</feature>
<sequence>MDGEAARRGGGVSDDDLKDWIFVGTRSELLPGEFKVIYDGDTPIAVYNIDGDLYAVEDVCTHDGGDLAGGEVHGFEVECPRHGARFDLRTGAVTCPPAYEPIASFPVREAHGGIWTRDNR</sequence>
<evidence type="ECO:0000256" key="4">
    <source>
        <dbReference type="ARBA" id="ARBA00023014"/>
    </source>
</evidence>
<dbReference type="PANTHER" id="PTHR21496:SF23">
    <property type="entry name" value="3-PHENYLPROPIONATE_CINNAMIC ACID DIOXYGENASE FERREDOXIN SUBUNIT"/>
    <property type="match status" value="1"/>
</dbReference>
<keyword evidence="7" id="KW-1185">Reference proteome</keyword>
<keyword evidence="1" id="KW-0001">2Fe-2S</keyword>
<dbReference type="Pfam" id="PF00355">
    <property type="entry name" value="Rieske"/>
    <property type="match status" value="1"/>
</dbReference>
<dbReference type="CDD" id="cd03528">
    <property type="entry name" value="Rieske_RO_ferredoxin"/>
    <property type="match status" value="1"/>
</dbReference>
<comment type="caution">
    <text evidence="6">The sequence shown here is derived from an EMBL/GenBank/DDBJ whole genome shotgun (WGS) entry which is preliminary data.</text>
</comment>
<name>A0ABW8K5G4_9GAMM</name>
<accession>A0ABW8K5G4</accession>